<gene>
    <name evidence="1" type="ORF">HB839_02485</name>
    <name evidence="2" type="ORF">HCB47_03245</name>
</gene>
<dbReference type="RefSeq" id="WP_185318587.1">
    <property type="nucleotide sequence ID" value="NZ_JAARPH010000001.1"/>
</dbReference>
<dbReference type="EMBL" id="JAARZO010000001">
    <property type="protein sequence ID" value="MBC2286653.1"/>
    <property type="molecule type" value="Genomic_DNA"/>
</dbReference>
<name>A0A7X1DDH3_9LIST</name>
<comment type="caution">
    <text evidence="2">The sequence shown here is derived from an EMBL/GenBank/DDBJ whole genome shotgun (WGS) entry which is preliminary data.</text>
</comment>
<evidence type="ECO:0000313" key="1">
    <source>
        <dbReference type="EMBL" id="MBC1374391.1"/>
    </source>
</evidence>
<evidence type="ECO:0000313" key="2">
    <source>
        <dbReference type="EMBL" id="MBC2286653.1"/>
    </source>
</evidence>
<protein>
    <submittedName>
        <fullName evidence="2">Uncharacterized protein</fullName>
    </submittedName>
</protein>
<dbReference type="Pfam" id="PF20453">
    <property type="entry name" value="DUF6707"/>
    <property type="match status" value="1"/>
</dbReference>
<keyword evidence="3" id="KW-1185">Reference proteome</keyword>
<dbReference type="InterPro" id="IPR046553">
    <property type="entry name" value="DUF6707"/>
</dbReference>
<sequence>MNKKILVKINNSKLPIFLQNIISEVEKYYDEESIETLEELVRLSYLLHYFKLDEEAQILSKGISSIPFTNNRDLWCWVEAGIILNMKYQRHLNNNNEITTLKYKILQKFEVGTELARKTNRKVFERTLQGAHLSTSKIDKAASQRDYNTEFSRRLMYLVKLYFIQEMRESENMSMKEIKKKINSNLDKMKLIEDRITFSNVIFNL</sequence>
<proteinExistence type="predicted"/>
<dbReference type="AlphaFoldDB" id="A0A7X1DDH3"/>
<evidence type="ECO:0000313" key="3">
    <source>
        <dbReference type="Proteomes" id="UP000518829"/>
    </source>
</evidence>
<dbReference type="Proteomes" id="UP000558070">
    <property type="component" value="Unassembled WGS sequence"/>
</dbReference>
<organism evidence="2 4">
    <name type="scientific">Listeria farberi</name>
    <dbReference type="NCBI Taxonomy" id="2713500"/>
    <lineage>
        <taxon>Bacteria</taxon>
        <taxon>Bacillati</taxon>
        <taxon>Bacillota</taxon>
        <taxon>Bacilli</taxon>
        <taxon>Bacillales</taxon>
        <taxon>Listeriaceae</taxon>
        <taxon>Listeria</taxon>
    </lineage>
</organism>
<accession>A0A7X1DDH3</accession>
<dbReference type="Proteomes" id="UP000518829">
    <property type="component" value="Unassembled WGS sequence"/>
</dbReference>
<reference evidence="3 4" key="1">
    <citation type="submission" date="2020-03" db="EMBL/GenBank/DDBJ databases">
        <title>Soil Listeria distribution.</title>
        <authorList>
            <person name="Liao J."/>
            <person name="Wiedmann M."/>
        </authorList>
    </citation>
    <scope>NUCLEOTIDE SEQUENCE [LARGE SCALE GENOMIC DNA]</scope>
    <source>
        <strain evidence="2 4">FSL L7-0072</strain>
        <strain evidence="1 3">FSL L7-1699</strain>
    </source>
</reference>
<dbReference type="EMBL" id="JAARPH010000001">
    <property type="protein sequence ID" value="MBC1374391.1"/>
    <property type="molecule type" value="Genomic_DNA"/>
</dbReference>
<evidence type="ECO:0000313" key="4">
    <source>
        <dbReference type="Proteomes" id="UP000558070"/>
    </source>
</evidence>